<dbReference type="EMBL" id="QGNY01000002">
    <property type="protein sequence ID" value="PWS32672.1"/>
    <property type="molecule type" value="Genomic_DNA"/>
</dbReference>
<dbReference type="RefSeq" id="WP_109928844.1">
    <property type="nucleotide sequence ID" value="NZ_QGNY01000002.1"/>
</dbReference>
<keyword evidence="3" id="KW-1185">Reference proteome</keyword>
<dbReference type="Proteomes" id="UP000245391">
    <property type="component" value="Unassembled WGS sequence"/>
</dbReference>
<evidence type="ECO:0000313" key="3">
    <source>
        <dbReference type="Proteomes" id="UP000245391"/>
    </source>
</evidence>
<accession>A0A317F202</accession>
<protein>
    <submittedName>
        <fullName evidence="2">Conjugative transposon protein TraN</fullName>
    </submittedName>
</protein>
<comment type="caution">
    <text evidence="2">The sequence shown here is derived from an EMBL/GenBank/DDBJ whole genome shotgun (WGS) entry which is preliminary data.</text>
</comment>
<name>A0A317F202_9SPHI</name>
<dbReference type="OrthoDB" id="1038500at2"/>
<feature type="chain" id="PRO_5016356731" evidence="1">
    <location>
        <begin position="21"/>
        <end position="279"/>
    </location>
</feature>
<evidence type="ECO:0000256" key="1">
    <source>
        <dbReference type="SAM" id="SignalP"/>
    </source>
</evidence>
<reference evidence="3" key="1">
    <citation type="submission" date="2018-05" db="EMBL/GenBank/DDBJ databases">
        <title>Pedobacter paludis sp. nov., isolated from wetland soil.</title>
        <authorList>
            <person name="Zhang Y."/>
        </authorList>
    </citation>
    <scope>NUCLEOTIDE SEQUENCE [LARGE SCALE GENOMIC DNA]</scope>
    <source>
        <strain evidence="3">R-8</strain>
    </source>
</reference>
<keyword evidence="1" id="KW-0732">Signal</keyword>
<dbReference type="Pfam" id="PF13595">
    <property type="entry name" value="DUF4138"/>
    <property type="match status" value="1"/>
</dbReference>
<gene>
    <name evidence="2" type="ORF">DF947_06265</name>
</gene>
<dbReference type="InterPro" id="IPR022298">
    <property type="entry name" value="Conjug_transposon_TraN"/>
</dbReference>
<evidence type="ECO:0000313" key="2">
    <source>
        <dbReference type="EMBL" id="PWS32672.1"/>
    </source>
</evidence>
<feature type="signal peptide" evidence="1">
    <location>
        <begin position="1"/>
        <end position="20"/>
    </location>
</feature>
<organism evidence="2 3">
    <name type="scientific">Pedobacter paludis</name>
    <dbReference type="NCBI Taxonomy" id="2203212"/>
    <lineage>
        <taxon>Bacteria</taxon>
        <taxon>Pseudomonadati</taxon>
        <taxon>Bacteroidota</taxon>
        <taxon>Sphingobacteriia</taxon>
        <taxon>Sphingobacteriales</taxon>
        <taxon>Sphingobacteriaceae</taxon>
        <taxon>Pedobacter</taxon>
    </lineage>
</organism>
<dbReference type="AlphaFoldDB" id="A0A317F202"/>
<sequence length="279" mass="31738">MMKNFLLIVLNFLLCRIATAQELKKNFDDRLPLVGISRNATLHFISPENISYVDISTPALKGDLPLSNILRLKISSDSSSKLVNNADVGIVTVVGETFIAQYRIYFLPPWESAVHPVLVDISPTDCRPISAGVDIPIADLKKHAFSLLREHSSNFLREEEKYGVSMSLKQIYTLGDYIFFDLKLQNNTNLPFDIDALSFSIDDRKITKATNVQSVSLNPVWQLYAKDSFKKSYRNIYVLKKMTYPENKLLNISLKEKQISGRNLVLQIPYKDVLRADTF</sequence>
<proteinExistence type="predicted"/>